<reference evidence="1 2" key="1">
    <citation type="journal article" date="2005" name="Proc. Natl. Acad. Sci. U.S.A.">
        <title>Complete genome sequence of Vibrio fischeri: a symbiotic bacterium with pathogenic congeners.</title>
        <authorList>
            <person name="Ruby E.G."/>
            <person name="Urbanowski M."/>
            <person name="Campbell J."/>
            <person name="Dunn A."/>
            <person name="Faini M."/>
            <person name="Gunsalus R."/>
            <person name="Lostroh P."/>
            <person name="Lupp C."/>
            <person name="McCann J."/>
            <person name="Millikan D."/>
            <person name="Schaefer A."/>
            <person name="Stabb E."/>
            <person name="Stevens A."/>
            <person name="Visick K."/>
            <person name="Whistler C."/>
            <person name="Greenberg E.P."/>
        </authorList>
    </citation>
    <scope>NUCLEOTIDE SEQUENCE [LARGE SCALE GENOMIC DNA]</scope>
    <source>
        <strain evidence="2">ATCC 700601 / ES114</strain>
    </source>
</reference>
<keyword evidence="1" id="KW-0449">Lipoprotein</keyword>
<dbReference type="OrthoDB" id="6215769at2"/>
<gene>
    <name evidence="1" type="ordered locus">VF_A1018</name>
</gene>
<evidence type="ECO:0000313" key="2">
    <source>
        <dbReference type="Proteomes" id="UP000000537"/>
    </source>
</evidence>
<dbReference type="HOGENOM" id="CLU_087631_0_0_6"/>
<evidence type="ECO:0000313" key="1">
    <source>
        <dbReference type="EMBL" id="AAW88088.1"/>
    </source>
</evidence>
<dbReference type="PATRIC" id="fig|312309.11.peg.3617"/>
<organism evidence="1 2">
    <name type="scientific">Aliivibrio fischeri (strain ATCC 700601 / ES114)</name>
    <name type="common">Vibrio fischeri</name>
    <dbReference type="NCBI Taxonomy" id="312309"/>
    <lineage>
        <taxon>Bacteria</taxon>
        <taxon>Pseudomonadati</taxon>
        <taxon>Pseudomonadota</taxon>
        <taxon>Gammaproteobacteria</taxon>
        <taxon>Vibrionales</taxon>
        <taxon>Vibrionaceae</taxon>
        <taxon>Aliivibrio</taxon>
    </lineage>
</organism>
<accession>Q5DYQ8</accession>
<dbReference type="EMBL" id="CP000021">
    <property type="protein sequence ID" value="AAW88088.1"/>
    <property type="molecule type" value="Genomic_DNA"/>
</dbReference>
<reference evidence="1 2" key="2">
    <citation type="journal article" date="2008" name="BMC Genomics">
        <title>Comparative genomics-based investigation of resequencing targets in Vibrio fischeri: focus on point miscalls and artefactual expansions.</title>
        <authorList>
            <person name="Mandel M.J."/>
            <person name="Stabb E.V."/>
            <person name="Ruby E.G."/>
        </authorList>
    </citation>
    <scope>NUCLEOTIDE SEQUENCE [LARGE SCALE GENOMIC DNA]</scope>
    <source>
        <strain evidence="2">ATCC 700601 / ES114</strain>
    </source>
</reference>
<dbReference type="eggNOG" id="ENOG5032S51">
    <property type="taxonomic scope" value="Bacteria"/>
</dbReference>
<name>Q5DYQ8_ALIF1</name>
<keyword evidence="2" id="KW-1185">Reference proteome</keyword>
<proteinExistence type="predicted"/>
<dbReference type="KEGG" id="vfi:VF_A1018"/>
<sequence length="167" mass="18337">MTSLMQLRTNTIKKGVIMKKVIMISMTSLASLFLIVSCSDSGGFSSGGTAPTVAEEPESVKTQDLVAPEGFSFNPIEEQRLIVDLSGSLPARAHLSVYSNFSEKDEGEYRVDYGSKIIDVPLANGAVDIEFAIANSLEESVVEIWLYDGSDPQQKKFVVDGTQWEWY</sequence>
<dbReference type="EnsemblBacteria" id="AAW88088">
    <property type="protein sequence ID" value="AAW88088"/>
    <property type="gene ID" value="VF_A1018"/>
</dbReference>
<dbReference type="Proteomes" id="UP000000537">
    <property type="component" value="Chromosome II"/>
</dbReference>
<protein>
    <submittedName>
        <fullName evidence="1">Lipoprotein, putative</fullName>
    </submittedName>
</protein>
<dbReference type="AlphaFoldDB" id="Q5DYQ8"/>